<keyword evidence="5 10" id="KW-0812">Transmembrane</keyword>
<dbReference type="InterPro" id="IPR006153">
    <property type="entry name" value="Cation/H_exchanger_TM"/>
</dbReference>
<reference evidence="12 13" key="2">
    <citation type="journal article" date="2022" name="Arch. Microbiol.">
        <title>Rhodococcus pseudokoreensis sp. nov. isolated from the rhizosphere of young M26 apple rootstocks.</title>
        <authorList>
            <person name="Kampfer P."/>
            <person name="Glaeser S.P."/>
            <person name="Blom J."/>
            <person name="Wolf J."/>
            <person name="Benning S."/>
            <person name="Schloter M."/>
            <person name="Neumann-Schaal M."/>
        </authorList>
    </citation>
    <scope>NUCLEOTIDE SEQUENCE [LARGE SCALE GENOMIC DNA]</scope>
    <source>
        <strain evidence="12 13">R79</strain>
    </source>
</reference>
<feature type="transmembrane region" description="Helical" evidence="10">
    <location>
        <begin position="298"/>
        <end position="318"/>
    </location>
</feature>
<feature type="domain" description="Cation/H+ exchanger transmembrane" evidence="11">
    <location>
        <begin position="15"/>
        <end position="384"/>
    </location>
</feature>
<evidence type="ECO:0000259" key="11">
    <source>
        <dbReference type="Pfam" id="PF00999"/>
    </source>
</evidence>
<evidence type="ECO:0000256" key="2">
    <source>
        <dbReference type="ARBA" id="ARBA00005551"/>
    </source>
</evidence>
<keyword evidence="6 10" id="KW-1133">Transmembrane helix</keyword>
<evidence type="ECO:0000256" key="4">
    <source>
        <dbReference type="ARBA" id="ARBA00022449"/>
    </source>
</evidence>
<accession>A0A974W520</accession>
<evidence type="ECO:0000256" key="9">
    <source>
        <dbReference type="SAM" id="MobiDB-lite"/>
    </source>
</evidence>
<evidence type="ECO:0000256" key="1">
    <source>
        <dbReference type="ARBA" id="ARBA00004141"/>
    </source>
</evidence>
<feature type="transmembrane region" description="Helical" evidence="10">
    <location>
        <begin position="174"/>
        <end position="193"/>
    </location>
</feature>
<keyword evidence="8 10" id="KW-0472">Membrane</keyword>
<evidence type="ECO:0000313" key="13">
    <source>
        <dbReference type="Proteomes" id="UP000662986"/>
    </source>
</evidence>
<feature type="region of interest" description="Disordered" evidence="9">
    <location>
        <begin position="395"/>
        <end position="414"/>
    </location>
</feature>
<dbReference type="Gene3D" id="1.20.1530.20">
    <property type="match status" value="1"/>
</dbReference>
<comment type="similarity">
    <text evidence="2">Belongs to the monovalent cation:proton antiporter 2 (CPA2) transporter (TC 2.A.37) family.</text>
</comment>
<evidence type="ECO:0000256" key="8">
    <source>
        <dbReference type="ARBA" id="ARBA00023136"/>
    </source>
</evidence>
<feature type="transmembrane region" description="Helical" evidence="10">
    <location>
        <begin position="225"/>
        <end position="251"/>
    </location>
</feature>
<evidence type="ECO:0000256" key="10">
    <source>
        <dbReference type="SAM" id="Phobius"/>
    </source>
</evidence>
<dbReference type="PANTHER" id="PTHR43562">
    <property type="entry name" value="NAPA-TYPE SODIUM/HYDROGEN ANTIPORTER"/>
    <property type="match status" value="1"/>
</dbReference>
<sequence>MPSVGASLFWIVACAVIAPLLAGLFPRKLVPEVVLLLVAGIVIGPHVFDLAVAGSEIDLLRELGLGLLFLLAGYEIDTAEITGRGGRRALLTWLISLALAFTVVSLLSLAHVVDAGTAVAIAMTSTALGTLLPILRDAGGLDTRLGRTILNHGAFGELGPVVAMAVLLGSRGSVASIVVLGLFTAAAVLVAFIPARVRREGSRITAIIRSGSETTSQTTVRLTMLLLVALTVLAAEFGLDTILGAFAAGFILRRATPEGDETLETKLDGLAFGFLIPIFFVTSGMAIDVAAVASEPGVLIAFVLLILLVRSGPVYFAGRFDRGADGTDPPFTVRERTQLALYAGTGLPLIVAVTGVAVDSGDMTPANASVLVAAGAITVLLFPLAASLLASTPEPVADPTVPGTRGDTNPGSRP</sequence>
<feature type="transmembrane region" description="Helical" evidence="10">
    <location>
        <begin position="338"/>
        <end position="358"/>
    </location>
</feature>
<feature type="transmembrane region" description="Helical" evidence="10">
    <location>
        <begin position="271"/>
        <end position="291"/>
    </location>
</feature>
<evidence type="ECO:0000256" key="7">
    <source>
        <dbReference type="ARBA" id="ARBA00023065"/>
    </source>
</evidence>
<dbReference type="RefSeq" id="WP_206007513.1">
    <property type="nucleotide sequence ID" value="NZ_CP070619.1"/>
</dbReference>
<feature type="transmembrane region" description="Helical" evidence="10">
    <location>
        <begin position="33"/>
        <end position="53"/>
    </location>
</feature>
<reference evidence="12 13" key="1">
    <citation type="journal article" date="2021" name="Microbiol. Resour. Announc.">
        <title>Complete Genome Sequences of Two Rhodococcus sp. Strains with Large and Linear Chromosomes, Isolated from Apple Rhizosphere.</title>
        <authorList>
            <person name="Benning S."/>
            <person name="Brugnone N."/>
            <person name="Siani R."/>
            <person name="Kublik S."/>
            <person name="Schloter M."/>
            <person name="Rad V."/>
        </authorList>
    </citation>
    <scope>NUCLEOTIDE SEQUENCE [LARGE SCALE GENOMIC DNA]</scope>
    <source>
        <strain evidence="12 13">R79</strain>
    </source>
</reference>
<dbReference type="Proteomes" id="UP000662986">
    <property type="component" value="Chromosome"/>
</dbReference>
<feature type="transmembrane region" description="Helical" evidence="10">
    <location>
        <begin position="59"/>
        <end position="77"/>
    </location>
</feature>
<keyword evidence="13" id="KW-1185">Reference proteome</keyword>
<evidence type="ECO:0000313" key="12">
    <source>
        <dbReference type="EMBL" id="QSE91174.1"/>
    </source>
</evidence>
<dbReference type="InterPro" id="IPR038770">
    <property type="entry name" value="Na+/solute_symporter_sf"/>
</dbReference>
<keyword evidence="4" id="KW-0050">Antiport</keyword>
<gene>
    <name evidence="12" type="ORF">JWS13_22345</name>
</gene>
<organism evidence="12 13">
    <name type="scientific">Rhodococcus pseudokoreensis</name>
    <dbReference type="NCBI Taxonomy" id="2811421"/>
    <lineage>
        <taxon>Bacteria</taxon>
        <taxon>Bacillati</taxon>
        <taxon>Actinomycetota</taxon>
        <taxon>Actinomycetes</taxon>
        <taxon>Mycobacteriales</taxon>
        <taxon>Nocardiaceae</taxon>
        <taxon>Rhodococcus</taxon>
    </lineage>
</organism>
<keyword evidence="3" id="KW-0813">Transport</keyword>
<name>A0A974W520_9NOCA</name>
<dbReference type="Pfam" id="PF00999">
    <property type="entry name" value="Na_H_Exchanger"/>
    <property type="match status" value="1"/>
</dbReference>
<dbReference type="EMBL" id="CP070619">
    <property type="protein sequence ID" value="QSE91174.1"/>
    <property type="molecule type" value="Genomic_DNA"/>
</dbReference>
<feature type="transmembrane region" description="Helical" evidence="10">
    <location>
        <begin position="115"/>
        <end position="136"/>
    </location>
</feature>
<evidence type="ECO:0000256" key="3">
    <source>
        <dbReference type="ARBA" id="ARBA00022448"/>
    </source>
</evidence>
<proteinExistence type="inferred from homology"/>
<evidence type="ECO:0000256" key="5">
    <source>
        <dbReference type="ARBA" id="ARBA00022692"/>
    </source>
</evidence>
<dbReference type="PANTHER" id="PTHR43562:SF1">
    <property type="entry name" value="NA(+)_H(+) ANTIPORTER YJBQ-RELATED"/>
    <property type="match status" value="1"/>
</dbReference>
<protein>
    <submittedName>
        <fullName evidence="12">Cation:proton antiporter</fullName>
    </submittedName>
</protein>
<feature type="transmembrane region" description="Helical" evidence="10">
    <location>
        <begin position="89"/>
        <end position="109"/>
    </location>
</feature>
<comment type="subcellular location">
    <subcellularLocation>
        <location evidence="1">Membrane</location>
        <topology evidence="1">Multi-pass membrane protein</topology>
    </subcellularLocation>
</comment>
<keyword evidence="7" id="KW-0406">Ion transport</keyword>
<feature type="transmembrane region" description="Helical" evidence="10">
    <location>
        <begin position="370"/>
        <end position="390"/>
    </location>
</feature>
<evidence type="ECO:0000256" key="6">
    <source>
        <dbReference type="ARBA" id="ARBA00022989"/>
    </source>
</evidence>
<feature type="transmembrane region" description="Helical" evidence="10">
    <location>
        <begin position="6"/>
        <end position="26"/>
    </location>
</feature>
<feature type="transmembrane region" description="Helical" evidence="10">
    <location>
        <begin position="148"/>
        <end position="168"/>
    </location>
</feature>